<sequence>MDENEVRTRVRALIASEISGCTTAFAEATNRTIRSEVVRVYRRMDEELSGSGGKVDCGPGCDYCCYYHVMVTGAEVLALADYINALPIERRKRLTDRVNSTAMHVAPLSSAEYIRTNIQCALLENGRCAAYEIRPSACRGFHSSNVKGCKAAFDHPTLSHPHALDPGRQVASIGYKEVFLIAQHNAGCDATTYEMHTSLAEALNNSSSFKRWRRGKTAFPKVRDRLTINERIGTS</sequence>
<evidence type="ECO:0000313" key="2">
    <source>
        <dbReference type="Proteomes" id="UP000054740"/>
    </source>
</evidence>
<dbReference type="GO" id="GO:0032259">
    <property type="term" value="P:methylation"/>
    <property type="evidence" value="ECO:0007669"/>
    <property type="project" value="UniProtKB-KW"/>
</dbReference>
<protein>
    <submittedName>
        <fullName evidence="1">Flagellin N-methylase</fullName>
    </submittedName>
</protein>
<dbReference type="InterPro" id="IPR005358">
    <property type="entry name" value="Puta_zinc/iron-chelating_dom"/>
</dbReference>
<gene>
    <name evidence="1" type="ORF">AWB70_06257</name>
</gene>
<dbReference type="Pfam" id="PF03692">
    <property type="entry name" value="CxxCxxCC"/>
    <property type="match status" value="1"/>
</dbReference>
<name>A0A158JCM2_CABCO</name>
<dbReference type="RefSeq" id="WP_082378073.1">
    <property type="nucleotide sequence ID" value="NZ_FCNY02000023.1"/>
</dbReference>
<keyword evidence="1" id="KW-0808">Transferase</keyword>
<evidence type="ECO:0000313" key="1">
    <source>
        <dbReference type="EMBL" id="SAL66189.1"/>
    </source>
</evidence>
<keyword evidence="2" id="KW-1185">Reference proteome</keyword>
<dbReference type="GO" id="GO:0008168">
    <property type="term" value="F:methyltransferase activity"/>
    <property type="evidence" value="ECO:0007669"/>
    <property type="project" value="UniProtKB-KW"/>
</dbReference>
<reference evidence="2" key="1">
    <citation type="submission" date="2016-01" db="EMBL/GenBank/DDBJ databases">
        <authorList>
            <person name="Peeters C."/>
        </authorList>
    </citation>
    <scope>NUCLEOTIDE SEQUENCE [LARGE SCALE GENOMIC DNA]</scope>
</reference>
<dbReference type="Proteomes" id="UP000054740">
    <property type="component" value="Unassembled WGS sequence"/>
</dbReference>
<keyword evidence="1" id="KW-0966">Cell projection</keyword>
<keyword evidence="1" id="KW-0969">Cilium</keyword>
<keyword evidence="1" id="KW-0489">Methyltransferase</keyword>
<keyword evidence="1" id="KW-0282">Flagellum</keyword>
<dbReference type="AlphaFoldDB" id="A0A158JCM2"/>
<dbReference type="EMBL" id="FCNY02000023">
    <property type="protein sequence ID" value="SAL66189.1"/>
    <property type="molecule type" value="Genomic_DNA"/>
</dbReference>
<accession>A0A158JCM2</accession>
<proteinExistence type="predicted"/>
<organism evidence="1 2">
    <name type="scientific">Caballeronia cordobensis</name>
    <name type="common">Burkholderia cordobensis</name>
    <dbReference type="NCBI Taxonomy" id="1353886"/>
    <lineage>
        <taxon>Bacteria</taxon>
        <taxon>Pseudomonadati</taxon>
        <taxon>Pseudomonadota</taxon>
        <taxon>Betaproteobacteria</taxon>
        <taxon>Burkholderiales</taxon>
        <taxon>Burkholderiaceae</taxon>
        <taxon>Caballeronia</taxon>
    </lineage>
</organism>